<dbReference type="PANTHER" id="PTHR31827">
    <property type="entry name" value="EMB|CAB89363.1"/>
    <property type="match status" value="1"/>
</dbReference>
<organism evidence="3 4">
    <name type="scientific">Aphanomyces stellatus</name>
    <dbReference type="NCBI Taxonomy" id="120398"/>
    <lineage>
        <taxon>Eukaryota</taxon>
        <taxon>Sar</taxon>
        <taxon>Stramenopiles</taxon>
        <taxon>Oomycota</taxon>
        <taxon>Saprolegniomycetes</taxon>
        <taxon>Saprolegniales</taxon>
        <taxon>Verrucalvaceae</taxon>
        <taxon>Aphanomyces</taxon>
    </lineage>
</organism>
<feature type="compositionally biased region" description="Low complexity" evidence="1">
    <location>
        <begin position="142"/>
        <end position="156"/>
    </location>
</feature>
<protein>
    <submittedName>
        <fullName evidence="3">Aste57867_12000 protein</fullName>
    </submittedName>
</protein>
<feature type="region of interest" description="Disordered" evidence="1">
    <location>
        <begin position="316"/>
        <end position="379"/>
    </location>
</feature>
<dbReference type="OrthoDB" id="10580107at2759"/>
<dbReference type="EMBL" id="CAADRA010005351">
    <property type="protein sequence ID" value="VFT88855.1"/>
    <property type="molecule type" value="Genomic_DNA"/>
</dbReference>
<feature type="region of interest" description="Disordered" evidence="1">
    <location>
        <begin position="214"/>
        <end position="242"/>
    </location>
</feature>
<reference evidence="2" key="2">
    <citation type="submission" date="2019-06" db="EMBL/GenBank/DDBJ databases">
        <title>Genomics analysis of Aphanomyces spp. identifies a new class of oomycete effector associated with host adaptation.</title>
        <authorList>
            <person name="Gaulin E."/>
        </authorList>
    </citation>
    <scope>NUCLEOTIDE SEQUENCE</scope>
    <source>
        <strain evidence="2">CBS 578.67</strain>
    </source>
</reference>
<evidence type="ECO:0000313" key="4">
    <source>
        <dbReference type="Proteomes" id="UP000332933"/>
    </source>
</evidence>
<dbReference type="Proteomes" id="UP000332933">
    <property type="component" value="Unassembled WGS sequence"/>
</dbReference>
<name>A0A485KVM8_9STRA</name>
<evidence type="ECO:0000313" key="2">
    <source>
        <dbReference type="EMBL" id="KAF0697306.1"/>
    </source>
</evidence>
<dbReference type="AlphaFoldDB" id="A0A485KVM8"/>
<keyword evidence="4" id="KW-1185">Reference proteome</keyword>
<evidence type="ECO:0000256" key="1">
    <source>
        <dbReference type="SAM" id="MobiDB-lite"/>
    </source>
</evidence>
<accession>A0A485KVM8</accession>
<dbReference type="PANTHER" id="PTHR31827:SF1">
    <property type="entry name" value="EMB|CAB89363.1"/>
    <property type="match status" value="1"/>
</dbReference>
<gene>
    <name evidence="3" type="primary">Aste57867_12000</name>
    <name evidence="2" type="ORF">As57867_011955</name>
    <name evidence="3" type="ORF">ASTE57867_12000</name>
</gene>
<feature type="compositionally biased region" description="Basic residues" evidence="1">
    <location>
        <begin position="125"/>
        <end position="136"/>
    </location>
</feature>
<feature type="region of interest" description="Disordered" evidence="1">
    <location>
        <begin position="103"/>
        <end position="199"/>
    </location>
</feature>
<feature type="compositionally biased region" description="Basic and acidic residues" evidence="1">
    <location>
        <begin position="351"/>
        <end position="379"/>
    </location>
</feature>
<evidence type="ECO:0000313" key="3">
    <source>
        <dbReference type="EMBL" id="VFT88855.1"/>
    </source>
</evidence>
<reference evidence="3 4" key="1">
    <citation type="submission" date="2019-03" db="EMBL/GenBank/DDBJ databases">
        <authorList>
            <person name="Gaulin E."/>
            <person name="Dumas B."/>
        </authorList>
    </citation>
    <scope>NUCLEOTIDE SEQUENCE [LARGE SCALE GENOMIC DNA]</scope>
    <source>
        <strain evidence="3">CBS 568.67</strain>
    </source>
</reference>
<dbReference type="EMBL" id="VJMH01005330">
    <property type="protein sequence ID" value="KAF0697306.1"/>
    <property type="molecule type" value="Genomic_DNA"/>
</dbReference>
<sequence>MAPQADGSGASAAEMTIAEYRVSMMDMFDSMTTKVRDALERDVHESAMNIQVDGLNQFLGFLRDNTTISNLDGLAQLAQAFVWHDGNLVDAFHEQGVPVVVAPVSSHRPPPSPRRRSFPQVVAHRDRRHHYHHVPTMHRETTTPSSSSSAATSSPTPFQPRQPYSGRAHHPNPPLWHRPQRPENHDPDMVSTGASTNGLLPSLSNALPFLLSAAHPPSRPSPSPLLVARSSATPPPPTSPSSGATCCFRGCRQPAIPGSQKCNFHRHRTLCRVDGCDHQAYARQLCIEHGGKDICVEEGCTTRRRVGLTCSKHSRERLKQQQQQQMDTARENDSEAANSLKRLKPSPSSSRSDEYREDDDRKNDAPAETKFREHSDYHR</sequence>
<proteinExistence type="predicted"/>